<dbReference type="InterPro" id="IPR000182">
    <property type="entry name" value="GNAT_dom"/>
</dbReference>
<dbReference type="AlphaFoldDB" id="A0A7G6X0T5"/>
<feature type="domain" description="N-acetyltransferase" evidence="3">
    <location>
        <begin position="29"/>
        <end position="173"/>
    </location>
</feature>
<dbReference type="PANTHER" id="PTHR43877:SF2">
    <property type="entry name" value="AMINOALKYLPHOSPHONATE N-ACETYLTRANSFERASE-RELATED"/>
    <property type="match status" value="1"/>
</dbReference>
<dbReference type="PANTHER" id="PTHR43877">
    <property type="entry name" value="AMINOALKYLPHOSPHONATE N-ACETYLTRANSFERASE-RELATED-RELATED"/>
    <property type="match status" value="1"/>
</dbReference>
<name>A0A7G6X0T5_9ACTN</name>
<dbReference type="SUPFAM" id="SSF55729">
    <property type="entry name" value="Acyl-CoA N-acyltransferases (Nat)"/>
    <property type="match status" value="1"/>
</dbReference>
<organism evidence="4 5">
    <name type="scientific">Kribbella qitaiheensis</name>
    <dbReference type="NCBI Taxonomy" id="1544730"/>
    <lineage>
        <taxon>Bacteria</taxon>
        <taxon>Bacillati</taxon>
        <taxon>Actinomycetota</taxon>
        <taxon>Actinomycetes</taxon>
        <taxon>Propionibacteriales</taxon>
        <taxon>Kribbellaceae</taxon>
        <taxon>Kribbella</taxon>
    </lineage>
</organism>
<sequence>MPRSRGEESETAASRLVATVAAMTLIDEVELRPAVTTDPDIVTLTTAQQAELAGIYGDDQPLAGLHTDIQFILLLVGGTPVGCVGLQPVAPGLGEIKRMYVEPASRGWGLSRLLLAEAEAKALHLGLTRLRLETGTAQREAVSLYTHRGYTPTPPYPPFEHEPASLCFAKELTQAG</sequence>
<dbReference type="Pfam" id="PF00583">
    <property type="entry name" value="Acetyltransf_1"/>
    <property type="match status" value="1"/>
</dbReference>
<gene>
    <name evidence="4" type="ORF">F1D05_20450</name>
</gene>
<protein>
    <submittedName>
        <fullName evidence="4">GNAT family N-acetyltransferase</fullName>
    </submittedName>
</protein>
<reference evidence="5" key="1">
    <citation type="submission" date="2019-09" db="EMBL/GenBank/DDBJ databases">
        <title>Antimicrobial potential of Antarctic Bacteria.</title>
        <authorList>
            <person name="Benaud N."/>
            <person name="Edwards R.J."/>
            <person name="Ferrari B.C."/>
        </authorList>
    </citation>
    <scope>NUCLEOTIDE SEQUENCE [LARGE SCALE GENOMIC DNA]</scope>
    <source>
        <strain evidence="5">SPB151</strain>
    </source>
</reference>
<dbReference type="KEGG" id="kqi:F1D05_20450"/>
<dbReference type="InterPro" id="IPR016181">
    <property type="entry name" value="Acyl_CoA_acyltransferase"/>
</dbReference>
<proteinExistence type="predicted"/>
<keyword evidence="5" id="KW-1185">Reference proteome</keyword>
<evidence type="ECO:0000313" key="5">
    <source>
        <dbReference type="Proteomes" id="UP000515563"/>
    </source>
</evidence>
<evidence type="ECO:0000256" key="1">
    <source>
        <dbReference type="ARBA" id="ARBA00022679"/>
    </source>
</evidence>
<evidence type="ECO:0000259" key="3">
    <source>
        <dbReference type="PROSITE" id="PS51186"/>
    </source>
</evidence>
<evidence type="ECO:0000256" key="2">
    <source>
        <dbReference type="ARBA" id="ARBA00023315"/>
    </source>
</evidence>
<dbReference type="Proteomes" id="UP000515563">
    <property type="component" value="Chromosome"/>
</dbReference>
<keyword evidence="2" id="KW-0012">Acyltransferase</keyword>
<accession>A0A7G6X0T5</accession>
<keyword evidence="1 4" id="KW-0808">Transferase</keyword>
<dbReference type="PROSITE" id="PS51186">
    <property type="entry name" value="GNAT"/>
    <property type="match status" value="1"/>
</dbReference>
<dbReference type="Gene3D" id="3.40.630.30">
    <property type="match status" value="1"/>
</dbReference>
<dbReference type="InterPro" id="IPR050832">
    <property type="entry name" value="Bact_Acetyltransf"/>
</dbReference>
<dbReference type="EMBL" id="CP043661">
    <property type="protein sequence ID" value="QNE19850.1"/>
    <property type="molecule type" value="Genomic_DNA"/>
</dbReference>
<dbReference type="GO" id="GO:0016747">
    <property type="term" value="F:acyltransferase activity, transferring groups other than amino-acyl groups"/>
    <property type="evidence" value="ECO:0007669"/>
    <property type="project" value="InterPro"/>
</dbReference>
<evidence type="ECO:0000313" key="4">
    <source>
        <dbReference type="EMBL" id="QNE19850.1"/>
    </source>
</evidence>
<reference evidence="4 5" key="2">
    <citation type="journal article" date="2020" name="Microbiol. Resour. Announc.">
        <title>Antarctic desert soil bacteria exhibit high novel natural product potential, evaluated through long-read genome sequencing and comparative genomics.</title>
        <authorList>
            <person name="Benaud N."/>
            <person name="Edwards R.J."/>
            <person name="Amos T.G."/>
            <person name="D'Agostino P.M."/>
            <person name="Gutierrez-Chavez C."/>
            <person name="Montgomery K."/>
            <person name="Nicetic I."/>
            <person name="Ferrari B.C."/>
        </authorList>
    </citation>
    <scope>NUCLEOTIDE SEQUENCE [LARGE SCALE GENOMIC DNA]</scope>
    <source>
        <strain evidence="4 5">SPB151</strain>
    </source>
</reference>